<dbReference type="SUPFAM" id="SSF102816">
    <property type="entry name" value="Putative dsDNA mimic"/>
    <property type="match status" value="1"/>
</dbReference>
<evidence type="ECO:0008006" key="3">
    <source>
        <dbReference type="Google" id="ProtNLM"/>
    </source>
</evidence>
<dbReference type="Proteomes" id="UP000016480">
    <property type="component" value="Unassembled WGS sequence"/>
</dbReference>
<dbReference type="Pfam" id="PF04269">
    <property type="entry name" value="DUF440"/>
    <property type="match status" value="1"/>
</dbReference>
<gene>
    <name evidence="1" type="ORF">PRUB_a1261</name>
</gene>
<dbReference type="InterPro" id="IPR036763">
    <property type="entry name" value="Put_dsDNA_mimic_sf"/>
</dbReference>
<comment type="caution">
    <text evidence="1">The sequence shown here is derived from an EMBL/GenBank/DDBJ whole genome shotgun (WGS) entry which is preliminary data.</text>
</comment>
<accession>A0A8T0C7A1</accession>
<evidence type="ECO:0000313" key="1">
    <source>
        <dbReference type="EMBL" id="KAF7786637.1"/>
    </source>
</evidence>
<protein>
    <recommendedName>
        <fullName evidence="3">DUF481 domain-containing protein</fullName>
    </recommendedName>
</protein>
<dbReference type="InterPro" id="IPR007433">
    <property type="entry name" value="DUF481"/>
</dbReference>
<organism evidence="1 2">
    <name type="scientific">Pseudoalteromonas rubra</name>
    <dbReference type="NCBI Taxonomy" id="43658"/>
    <lineage>
        <taxon>Bacteria</taxon>
        <taxon>Pseudomonadati</taxon>
        <taxon>Pseudomonadota</taxon>
        <taxon>Gammaproteobacteria</taxon>
        <taxon>Alteromonadales</taxon>
        <taxon>Pseudoalteromonadaceae</taxon>
        <taxon>Pseudoalteromonas</taxon>
    </lineage>
</organism>
<dbReference type="EMBL" id="AHCD03000035">
    <property type="protein sequence ID" value="KAF7786637.1"/>
    <property type="molecule type" value="Genomic_DNA"/>
</dbReference>
<name>A0A8T0C7A1_9GAMM</name>
<dbReference type="AlphaFoldDB" id="A0A8T0C7A1"/>
<reference evidence="1 2" key="1">
    <citation type="journal article" date="2012" name="J. Bacteriol.">
        <title>Genome sequence of the cycloprodigiosin-producing bacterial strain Pseudoalteromonas rubra ATCC 29570(T).</title>
        <authorList>
            <person name="Xie B.B."/>
            <person name="Shu Y.L."/>
            <person name="Qin Q.L."/>
            <person name="Rong J.C."/>
            <person name="Zhang X.Y."/>
            <person name="Chen X.L."/>
            <person name="Zhou B.C."/>
            <person name="Zhang Y.Z."/>
        </authorList>
    </citation>
    <scope>NUCLEOTIDE SEQUENCE [LARGE SCALE GENOMIC DNA]</scope>
    <source>
        <strain evidence="1 2">DSM 6842</strain>
    </source>
</reference>
<dbReference type="Gene3D" id="3.10.450.140">
    <property type="entry name" value="dsDNA mimic, putative"/>
    <property type="match status" value="1"/>
</dbReference>
<dbReference type="InterPro" id="IPR007376">
    <property type="entry name" value="dsDNA_mimic_put"/>
</dbReference>
<dbReference type="Pfam" id="PF04338">
    <property type="entry name" value="DUF481"/>
    <property type="match status" value="1"/>
</dbReference>
<proteinExistence type="predicted"/>
<sequence>MSARLSSIEEATQQAYDIFLELAGDNLTAEDVELFDSQSEEFGFIEDSVPDDSWHTLVAYDQEAVREISAVKHAIFFLVCAGLLLSAQALAVDPFEDFHEYGELSEEEIHALHEGEFLYGDVEFGVLLNRGNTSNTAFKLKSNLYQDFKYWRNQFKFDGAYRREVDPDTNIEDETASRYFISAQGNYKIGQKNTSLFLYGDYELDKFNGREYTTTFVIGYGKRVFEGRKNTVDVDVGPGLSMYRRDDETELEPEQERVERGHLLRAALQWERTVSKRTRFNQDISYERSVSGLGARIFSETALISQVMGGVSMKVAYTYRYHSQPEEGKEKVDSEIGVTLVYSFN</sequence>
<evidence type="ECO:0000313" key="2">
    <source>
        <dbReference type="Proteomes" id="UP000016480"/>
    </source>
</evidence>